<dbReference type="PROSITE" id="PS00108">
    <property type="entry name" value="PROTEIN_KINASE_ST"/>
    <property type="match status" value="1"/>
</dbReference>
<evidence type="ECO:0000256" key="5">
    <source>
        <dbReference type="ARBA" id="ARBA00022741"/>
    </source>
</evidence>
<dbReference type="Gene3D" id="1.10.510.10">
    <property type="entry name" value="Transferase(Phosphotransferase) domain 1"/>
    <property type="match status" value="1"/>
</dbReference>
<evidence type="ECO:0000313" key="12">
    <source>
        <dbReference type="EMBL" id="KWX13882.1"/>
    </source>
</evidence>
<gene>
    <name evidence="12" type="ORF">QR46_2111</name>
</gene>
<dbReference type="OrthoDB" id="74764at2759"/>
<dbReference type="PROSITE" id="PS50011">
    <property type="entry name" value="PROTEIN_KINASE_DOM"/>
    <property type="match status" value="1"/>
</dbReference>
<dbReference type="Pfam" id="PF12796">
    <property type="entry name" value="Ank_2"/>
    <property type="match status" value="2"/>
</dbReference>
<keyword evidence="3 12" id="KW-0723">Serine/threonine-protein kinase</keyword>
<evidence type="ECO:0000256" key="8">
    <source>
        <dbReference type="ARBA" id="ARBA00047899"/>
    </source>
</evidence>
<dbReference type="EC" id="2.7.11.1" evidence="2"/>
<keyword evidence="5 10" id="KW-0547">Nucleotide-binding</keyword>
<dbReference type="GO" id="GO:0005524">
    <property type="term" value="F:ATP binding"/>
    <property type="evidence" value="ECO:0007669"/>
    <property type="project" value="UniProtKB-UniRule"/>
</dbReference>
<dbReference type="InterPro" id="IPR002110">
    <property type="entry name" value="Ankyrin_rpt"/>
</dbReference>
<dbReference type="Proteomes" id="UP000070089">
    <property type="component" value="Unassembled WGS sequence"/>
</dbReference>
<dbReference type="Gene3D" id="3.30.200.20">
    <property type="entry name" value="Phosphorylase Kinase, domain 1"/>
    <property type="match status" value="1"/>
</dbReference>
<dbReference type="GO" id="GO:0004674">
    <property type="term" value="F:protein serine/threonine kinase activity"/>
    <property type="evidence" value="ECO:0007669"/>
    <property type="project" value="UniProtKB-KW"/>
</dbReference>
<evidence type="ECO:0000256" key="3">
    <source>
        <dbReference type="ARBA" id="ARBA00022527"/>
    </source>
</evidence>
<feature type="domain" description="Protein kinase" evidence="11">
    <location>
        <begin position="34"/>
        <end position="294"/>
    </location>
</feature>
<accession>A0A132NW32</accession>
<dbReference type="Gene3D" id="1.25.40.20">
    <property type="entry name" value="Ankyrin repeat-containing domain"/>
    <property type="match status" value="2"/>
</dbReference>
<sequence>MSVSLVRDEFFRQTRDTSAKLKESLMPDHFANRYQELDLLGTGNFGRVYRVMERGAGKKFACKEIFLPKLPEDLVDAQLREVTLLKAIKHPNIVEVIEAYHEEDYLYILMPIYSRGDLTTYCKKNTLSEGNILVILVQMLQALAFLHGVREDTHTVPSKIVHRDIKPANILMGEDDVVVLTDFGLSKIIDSMTSMQTVAGSVAYIAPEMHARSAYTEAVDIWSLGVTIYELVTNGKPLINSFFGSHILNEIKQWKRPLVIPNASEDLTDILNLMLAFNPENRPTALELLTMPLLQRVRRALTERVPINKLHSTLLTTYLETTLQTYLTDIDEDGNNIVMRCILHGAFNLVRNVVKYFRGEVNAAGKTALMTAAKLNDTDAIMQLIKSQKGQVDERRMRDARERTALMCAAEEGDMYEVSVKLLKDTEAKLTTPEQWTALMMAAANGSLLIVRQLQSVEAGMTNNTGQTALMIAAAANRVEVVHQLLKLEVRKKDYAGRTALMYAAMNGHEECVIILRKYEARMRDKEKMTALAHAITRRHAGAARLLIATEEGILIKKRSCYRLAIESNMKDIIGYFSKSMTGSNVSAHIDIEGSDLSTSSVLSVAISGCNISCSSLDPCIHSHIVAEM</sequence>
<evidence type="ECO:0000259" key="11">
    <source>
        <dbReference type="PROSITE" id="PS50011"/>
    </source>
</evidence>
<dbReference type="InterPro" id="IPR008271">
    <property type="entry name" value="Ser/Thr_kinase_AS"/>
</dbReference>
<evidence type="ECO:0000313" key="13">
    <source>
        <dbReference type="Proteomes" id="UP000070089"/>
    </source>
</evidence>
<comment type="catalytic activity">
    <reaction evidence="8">
        <text>L-threonyl-[protein] + ATP = O-phospho-L-threonyl-[protein] + ADP + H(+)</text>
        <dbReference type="Rhea" id="RHEA:46608"/>
        <dbReference type="Rhea" id="RHEA-COMP:11060"/>
        <dbReference type="Rhea" id="RHEA-COMP:11605"/>
        <dbReference type="ChEBI" id="CHEBI:15378"/>
        <dbReference type="ChEBI" id="CHEBI:30013"/>
        <dbReference type="ChEBI" id="CHEBI:30616"/>
        <dbReference type="ChEBI" id="CHEBI:61977"/>
        <dbReference type="ChEBI" id="CHEBI:456216"/>
        <dbReference type="EC" id="2.7.11.1"/>
    </reaction>
</comment>
<dbReference type="InterPro" id="IPR011009">
    <property type="entry name" value="Kinase-like_dom_sf"/>
</dbReference>
<dbReference type="PROSITE" id="PS00107">
    <property type="entry name" value="PROTEIN_KINASE_ATP"/>
    <property type="match status" value="1"/>
</dbReference>
<dbReference type="SMART" id="SM00248">
    <property type="entry name" value="ANK"/>
    <property type="match status" value="7"/>
</dbReference>
<keyword evidence="4" id="KW-0808">Transferase</keyword>
<dbReference type="InterPro" id="IPR036770">
    <property type="entry name" value="Ankyrin_rpt-contain_sf"/>
</dbReference>
<dbReference type="SMART" id="SM00220">
    <property type="entry name" value="S_TKc"/>
    <property type="match status" value="1"/>
</dbReference>
<dbReference type="EMBL" id="JXTI01000052">
    <property type="protein sequence ID" value="KWX13882.1"/>
    <property type="molecule type" value="Genomic_DNA"/>
</dbReference>
<keyword evidence="7 10" id="KW-0067">ATP-binding</keyword>
<keyword evidence="6 12" id="KW-0418">Kinase</keyword>
<evidence type="ECO:0000256" key="10">
    <source>
        <dbReference type="PROSITE-ProRule" id="PRU10141"/>
    </source>
</evidence>
<protein>
    <recommendedName>
        <fullName evidence="2">non-specific serine/threonine protein kinase</fullName>
        <ecNumber evidence="2">2.7.11.1</ecNumber>
    </recommendedName>
</protein>
<dbReference type="PANTHER" id="PTHR43671">
    <property type="entry name" value="SERINE/THREONINE-PROTEIN KINASE NEK"/>
    <property type="match status" value="1"/>
</dbReference>
<evidence type="ECO:0000256" key="4">
    <source>
        <dbReference type="ARBA" id="ARBA00022679"/>
    </source>
</evidence>
<dbReference type="SUPFAM" id="SSF56112">
    <property type="entry name" value="Protein kinase-like (PK-like)"/>
    <property type="match status" value="1"/>
</dbReference>
<dbReference type="SUPFAM" id="SSF48403">
    <property type="entry name" value="Ankyrin repeat"/>
    <property type="match status" value="1"/>
</dbReference>
<dbReference type="InterPro" id="IPR050660">
    <property type="entry name" value="NEK_Ser/Thr_kinase"/>
</dbReference>
<evidence type="ECO:0000256" key="7">
    <source>
        <dbReference type="ARBA" id="ARBA00022840"/>
    </source>
</evidence>
<proteinExistence type="inferred from homology"/>
<organism evidence="12 13">
    <name type="scientific">Giardia duodenalis assemblage B</name>
    <dbReference type="NCBI Taxonomy" id="1394984"/>
    <lineage>
        <taxon>Eukaryota</taxon>
        <taxon>Metamonada</taxon>
        <taxon>Diplomonadida</taxon>
        <taxon>Hexamitidae</taxon>
        <taxon>Giardiinae</taxon>
        <taxon>Giardia</taxon>
    </lineage>
</organism>
<dbReference type="Pfam" id="PF00069">
    <property type="entry name" value="Pkinase"/>
    <property type="match status" value="1"/>
</dbReference>
<dbReference type="InterPro" id="IPR000719">
    <property type="entry name" value="Prot_kinase_dom"/>
</dbReference>
<name>A0A132NW32_GIAIN</name>
<comment type="catalytic activity">
    <reaction evidence="9">
        <text>L-seryl-[protein] + ATP = O-phospho-L-seryl-[protein] + ADP + H(+)</text>
        <dbReference type="Rhea" id="RHEA:17989"/>
        <dbReference type="Rhea" id="RHEA-COMP:9863"/>
        <dbReference type="Rhea" id="RHEA-COMP:11604"/>
        <dbReference type="ChEBI" id="CHEBI:15378"/>
        <dbReference type="ChEBI" id="CHEBI:29999"/>
        <dbReference type="ChEBI" id="CHEBI:30616"/>
        <dbReference type="ChEBI" id="CHEBI:83421"/>
        <dbReference type="ChEBI" id="CHEBI:456216"/>
        <dbReference type="EC" id="2.7.11.1"/>
    </reaction>
</comment>
<comment type="caution">
    <text evidence="12">The sequence shown here is derived from an EMBL/GenBank/DDBJ whole genome shotgun (WGS) entry which is preliminary data.</text>
</comment>
<evidence type="ECO:0000256" key="2">
    <source>
        <dbReference type="ARBA" id="ARBA00012513"/>
    </source>
</evidence>
<evidence type="ECO:0000256" key="9">
    <source>
        <dbReference type="ARBA" id="ARBA00048679"/>
    </source>
</evidence>
<reference evidence="12 13" key="1">
    <citation type="journal article" date="2015" name="Mol. Biochem. Parasitol.">
        <title>Identification of polymorphic genes for use in assemblage B genotyping assays through comparative genomics of multiple assemblage B Giardia duodenalis isolates.</title>
        <authorList>
            <person name="Wielinga C."/>
            <person name="Thompson R.C."/>
            <person name="Monis P."/>
            <person name="Ryan U."/>
        </authorList>
    </citation>
    <scope>NUCLEOTIDE SEQUENCE [LARGE SCALE GENOMIC DNA]</scope>
    <source>
        <strain evidence="12 13">BAH15c1</strain>
    </source>
</reference>
<evidence type="ECO:0000256" key="6">
    <source>
        <dbReference type="ARBA" id="ARBA00022777"/>
    </source>
</evidence>
<dbReference type="VEuPathDB" id="GiardiaDB:QR46_2111"/>
<dbReference type="InterPro" id="IPR017441">
    <property type="entry name" value="Protein_kinase_ATP_BS"/>
</dbReference>
<dbReference type="AlphaFoldDB" id="A0A132NW32"/>
<comment type="similarity">
    <text evidence="1">Belongs to the protein kinase superfamily. NEK Ser/Thr protein kinase family. NIMA subfamily.</text>
</comment>
<evidence type="ECO:0000256" key="1">
    <source>
        <dbReference type="ARBA" id="ARBA00010886"/>
    </source>
</evidence>
<dbReference type="PANTHER" id="PTHR43671:SF98">
    <property type="entry name" value="SERINE_THREONINE-PROTEIN KINASE NEK11"/>
    <property type="match status" value="1"/>
</dbReference>
<feature type="binding site" evidence="10">
    <location>
        <position position="63"/>
    </location>
    <ligand>
        <name>ATP</name>
        <dbReference type="ChEBI" id="CHEBI:30616"/>
    </ligand>
</feature>